<dbReference type="InterPro" id="IPR011614">
    <property type="entry name" value="Catalase_core"/>
</dbReference>
<evidence type="ECO:0000256" key="12">
    <source>
        <dbReference type="ARBA" id="ARBA00023098"/>
    </source>
</evidence>
<evidence type="ECO:0000256" key="4">
    <source>
        <dbReference type="ARBA" id="ARBA00022617"/>
    </source>
</evidence>
<dbReference type="Proteomes" id="UP000183400">
    <property type="component" value="Unassembled WGS sequence"/>
</dbReference>
<protein>
    <submittedName>
        <fullName evidence="16">Catalase</fullName>
    </submittedName>
</protein>
<evidence type="ECO:0000256" key="10">
    <source>
        <dbReference type="ARBA" id="ARBA00023002"/>
    </source>
</evidence>
<dbReference type="PANTHER" id="PTHR11903">
    <property type="entry name" value="PROSTAGLANDIN G/H SYNTHASE"/>
    <property type="match status" value="1"/>
</dbReference>
<evidence type="ECO:0000256" key="6">
    <source>
        <dbReference type="ARBA" id="ARBA00022767"/>
    </source>
</evidence>
<dbReference type="GO" id="GO:0006979">
    <property type="term" value="P:response to oxidative stress"/>
    <property type="evidence" value="ECO:0007669"/>
    <property type="project" value="InterPro"/>
</dbReference>
<feature type="compositionally biased region" description="Basic and acidic residues" evidence="14">
    <location>
        <begin position="412"/>
        <end position="425"/>
    </location>
</feature>
<dbReference type="RefSeq" id="WP_074739544.1">
    <property type="nucleotide sequence ID" value="NZ_FNNP01000018.1"/>
</dbReference>
<proteinExistence type="predicted"/>
<dbReference type="PROSITE" id="PS50292">
    <property type="entry name" value="PEROXIDASE_3"/>
    <property type="match status" value="1"/>
</dbReference>
<feature type="domain" description="Catalase core" evidence="15">
    <location>
        <begin position="51"/>
        <end position="149"/>
    </location>
</feature>
<dbReference type="GO" id="GO:0006952">
    <property type="term" value="P:defense response"/>
    <property type="evidence" value="ECO:0007669"/>
    <property type="project" value="UniProtKB-KW"/>
</dbReference>
<gene>
    <name evidence="16" type="ORF">SAMN05444358_11810</name>
</gene>
<evidence type="ECO:0000256" key="5">
    <source>
        <dbReference type="ARBA" id="ARBA00022723"/>
    </source>
</evidence>
<dbReference type="GO" id="GO:0020037">
    <property type="term" value="F:heme binding"/>
    <property type="evidence" value="ECO:0007669"/>
    <property type="project" value="InterPro"/>
</dbReference>
<keyword evidence="13" id="KW-0275">Fatty acid biosynthesis</keyword>
<dbReference type="Gene3D" id="1.10.640.10">
    <property type="entry name" value="Haem peroxidase domain superfamily, animal type"/>
    <property type="match status" value="1"/>
</dbReference>
<evidence type="ECO:0000256" key="2">
    <source>
        <dbReference type="ARBA" id="ARBA00022516"/>
    </source>
</evidence>
<name>A0A1H3FTA0_9RHOB</name>
<dbReference type="SUPFAM" id="SSF56634">
    <property type="entry name" value="Heme-dependent catalase-like"/>
    <property type="match status" value="1"/>
</dbReference>
<dbReference type="PRINTS" id="PR00457">
    <property type="entry name" value="ANPEROXIDASE"/>
</dbReference>
<keyword evidence="8" id="KW-0276">Fatty acid metabolism</keyword>
<keyword evidence="9" id="KW-0223">Dioxygenase</keyword>
<evidence type="ECO:0000313" key="17">
    <source>
        <dbReference type="Proteomes" id="UP000183400"/>
    </source>
</evidence>
<dbReference type="GO" id="GO:0031408">
    <property type="term" value="P:oxylipin biosynthetic process"/>
    <property type="evidence" value="ECO:0007669"/>
    <property type="project" value="UniProtKB-KW"/>
</dbReference>
<evidence type="ECO:0000256" key="9">
    <source>
        <dbReference type="ARBA" id="ARBA00022964"/>
    </source>
</evidence>
<organism evidence="16 17">
    <name type="scientific">Ruegeria halocynthiae</name>
    <dbReference type="NCBI Taxonomy" id="985054"/>
    <lineage>
        <taxon>Bacteria</taxon>
        <taxon>Pseudomonadati</taxon>
        <taxon>Pseudomonadota</taxon>
        <taxon>Alphaproteobacteria</taxon>
        <taxon>Rhodobacterales</taxon>
        <taxon>Roseobacteraceae</taxon>
        <taxon>Ruegeria</taxon>
    </lineage>
</organism>
<keyword evidence="7" id="KW-0611">Plant defense</keyword>
<dbReference type="AlphaFoldDB" id="A0A1H3FTA0"/>
<dbReference type="GO" id="GO:0016702">
    <property type="term" value="F:oxidoreductase activity, acting on single donors with incorporation of molecular oxygen, incorporation of two atoms of oxygen"/>
    <property type="evidence" value="ECO:0007669"/>
    <property type="project" value="TreeGrafter"/>
</dbReference>
<keyword evidence="6" id="KW-0925">Oxylipin biosynthesis</keyword>
<sequence>MDGGSEPLPKWREVYVGGSPEAELQETKELAEMMMAAQLKSMSAGGARRVDRAFHKKAIAAFKGAELCFVEDLPQDLQVGFAKPGVRYRTMVRFSNASSQTQSDEDKDLRGLAVRVHDSDGTDHDLLATNFPIPHARNARQFVVFAHAVSGGRLSKLVGLVRLCFALGFSETRRMLGNVRTALRACDSVALESYWSRGAIAWGTEAVRYTFKPSPDTPGVQGSFSGAARLSSEYAARQSVGAVKFDLFVQRYISEDRTPIEDAAHEWDEMVSPPVKVAELVLPQRDLSTPDALAEALVIEQMGFNPWNTAHEFRPLGNLNRARKAAYDASASHRQGKRFKVARMPVQNRVFGTAARSVLRVMNRRISWHKIPFLLVQLLNLDALRHDLRQKNLIDTDPEETVPSARTVPPEPKPEQRIFRTHDGSYNDLSDPKMGAAGAAFGRNMPPQVQPGDSPNPILVARKLMDRQAFIPAKILNILAASWIQFQVHDWVAHERRKLDEDDDIVPIPEGYPDWKNRPRGEPERNMRIAGNIPKEGANDPFLFANENSHWWDGSQVYGVNSEAAKKLRDGPKLKLTKEGYLPLNIHGFELTGFNESWWLGLSTLHTLFAREHNVLCDELQRAYPQMDEERVYQTARLIVSALIAKIHTVEWTPAILGTEALDIGMKTNWYGPPKSWLTRLGIWLTDVHALQGIPETEPDHHTARYALTEEFATVYRMHPLIPDDYIFYDFKTGKEKARRGFLEIQGEQTDEQLRKLGLRDCLYSQGIAHPGAITLHNFPKSLQNLERFDELIDLSVVDIVRTRARRVPRYNEFRKGLHIPPVTNWDDLTASPETNQILKELYGDIDKVDTVIGLLGETPPDGFGFSDTAFRVFILMASRRLQSDRFLTTDFRPEIYTQLGMDWVAQNGMKSLLLRHFPEFAPVLPKNATAFAPWEVVQEG</sequence>
<keyword evidence="11" id="KW-0408">Iron</keyword>
<keyword evidence="17" id="KW-1185">Reference proteome</keyword>
<evidence type="ECO:0000256" key="11">
    <source>
        <dbReference type="ARBA" id="ARBA00023004"/>
    </source>
</evidence>
<evidence type="ECO:0000256" key="7">
    <source>
        <dbReference type="ARBA" id="ARBA00022821"/>
    </source>
</evidence>
<evidence type="ECO:0000256" key="1">
    <source>
        <dbReference type="ARBA" id="ARBA00001913"/>
    </source>
</evidence>
<dbReference type="InterPro" id="IPR034815">
    <property type="entry name" value="A_dioxygenase"/>
</dbReference>
<keyword evidence="4" id="KW-0349">Heme</keyword>
<comment type="cofactor">
    <cofactor evidence="1">
        <name>Ca(2+)</name>
        <dbReference type="ChEBI" id="CHEBI:29108"/>
    </cofactor>
</comment>
<dbReference type="OrthoDB" id="9765610at2"/>
<dbReference type="InterPro" id="IPR019791">
    <property type="entry name" value="Haem_peroxidase_animal"/>
</dbReference>
<dbReference type="InterPro" id="IPR020835">
    <property type="entry name" value="Catalase_sf"/>
</dbReference>
<reference evidence="17" key="1">
    <citation type="submission" date="2016-10" db="EMBL/GenBank/DDBJ databases">
        <authorList>
            <person name="Varghese N."/>
            <person name="Submissions S."/>
        </authorList>
    </citation>
    <scope>NUCLEOTIDE SEQUENCE [LARGE SCALE GENOMIC DNA]</scope>
    <source>
        <strain evidence="17">DSM 27839</strain>
    </source>
</reference>
<dbReference type="GO" id="GO:0004096">
    <property type="term" value="F:catalase activity"/>
    <property type="evidence" value="ECO:0007669"/>
    <property type="project" value="InterPro"/>
</dbReference>
<dbReference type="Gene3D" id="2.40.180.10">
    <property type="entry name" value="Catalase core domain"/>
    <property type="match status" value="1"/>
</dbReference>
<keyword evidence="12" id="KW-0443">Lipid metabolism</keyword>
<keyword evidence="10" id="KW-0560">Oxidoreductase</keyword>
<dbReference type="GO" id="GO:0046872">
    <property type="term" value="F:metal ion binding"/>
    <property type="evidence" value="ECO:0007669"/>
    <property type="project" value="UniProtKB-KW"/>
</dbReference>
<dbReference type="Pfam" id="PF03098">
    <property type="entry name" value="An_peroxidase"/>
    <property type="match status" value="1"/>
</dbReference>
<evidence type="ECO:0000259" key="15">
    <source>
        <dbReference type="Pfam" id="PF00199"/>
    </source>
</evidence>
<dbReference type="STRING" id="985054.SAMN05444358_11810"/>
<keyword evidence="5" id="KW-0479">Metal-binding</keyword>
<dbReference type="GO" id="GO:0006633">
    <property type="term" value="P:fatty acid biosynthetic process"/>
    <property type="evidence" value="ECO:0007669"/>
    <property type="project" value="UniProtKB-KW"/>
</dbReference>
<dbReference type="SUPFAM" id="SSF48113">
    <property type="entry name" value="Heme-dependent peroxidases"/>
    <property type="match status" value="1"/>
</dbReference>
<dbReference type="InterPro" id="IPR050783">
    <property type="entry name" value="Oxylipin_biosynth_metab"/>
</dbReference>
<accession>A0A1H3FTA0</accession>
<evidence type="ECO:0000256" key="8">
    <source>
        <dbReference type="ARBA" id="ARBA00022832"/>
    </source>
</evidence>
<evidence type="ECO:0000256" key="13">
    <source>
        <dbReference type="ARBA" id="ARBA00023160"/>
    </source>
</evidence>
<dbReference type="InterPro" id="IPR010255">
    <property type="entry name" value="Haem_peroxidase_sf"/>
</dbReference>
<dbReference type="CDD" id="cd09818">
    <property type="entry name" value="PIOX_like"/>
    <property type="match status" value="1"/>
</dbReference>
<dbReference type="Pfam" id="PF00199">
    <property type="entry name" value="Catalase"/>
    <property type="match status" value="1"/>
</dbReference>
<feature type="region of interest" description="Disordered" evidence="14">
    <location>
        <begin position="399"/>
        <end position="430"/>
    </location>
</feature>
<evidence type="ECO:0000256" key="3">
    <source>
        <dbReference type="ARBA" id="ARBA00022559"/>
    </source>
</evidence>
<dbReference type="EMBL" id="FNNP01000018">
    <property type="protein sequence ID" value="SDX94171.1"/>
    <property type="molecule type" value="Genomic_DNA"/>
</dbReference>
<dbReference type="PANTHER" id="PTHR11903:SF11">
    <property type="entry name" value="ALPHA-DIOXYGENASE 1"/>
    <property type="match status" value="1"/>
</dbReference>
<keyword evidence="3" id="KW-0575">Peroxidase</keyword>
<dbReference type="InterPro" id="IPR037120">
    <property type="entry name" value="Haem_peroxidase_sf_animal"/>
</dbReference>
<keyword evidence="2" id="KW-0444">Lipid biosynthesis</keyword>
<evidence type="ECO:0000256" key="14">
    <source>
        <dbReference type="SAM" id="MobiDB-lite"/>
    </source>
</evidence>
<evidence type="ECO:0000313" key="16">
    <source>
        <dbReference type="EMBL" id="SDX94171.1"/>
    </source>
</evidence>